<dbReference type="AlphaFoldDB" id="B8GHM4"/>
<dbReference type="InterPro" id="IPR001962">
    <property type="entry name" value="Asn_synthase"/>
</dbReference>
<protein>
    <submittedName>
        <fullName evidence="4">Asparagine synthase</fullName>
    </submittedName>
</protein>
<organism evidence="4 5">
    <name type="scientific">Methanosphaerula palustris (strain ATCC BAA-1556 / DSM 19958 / E1-9c)</name>
    <dbReference type="NCBI Taxonomy" id="521011"/>
    <lineage>
        <taxon>Archaea</taxon>
        <taxon>Methanobacteriati</taxon>
        <taxon>Methanobacteriota</taxon>
        <taxon>Stenosarchaea group</taxon>
        <taxon>Methanomicrobia</taxon>
        <taxon>Methanomicrobiales</taxon>
        <taxon>Methanoregulaceae</taxon>
        <taxon>Methanosphaerula</taxon>
    </lineage>
</organism>
<keyword evidence="5" id="KW-1185">Reference proteome</keyword>
<keyword evidence="2" id="KW-0067">ATP-binding</keyword>
<dbReference type="SUPFAM" id="SSF52402">
    <property type="entry name" value="Adenine nucleotide alpha hydrolases-like"/>
    <property type="match status" value="1"/>
</dbReference>
<dbReference type="GO" id="GO:0005524">
    <property type="term" value="F:ATP binding"/>
    <property type="evidence" value="ECO:0007669"/>
    <property type="project" value="UniProtKB-KW"/>
</dbReference>
<sequence>MTAIDVKGWVEKDGNRLSINEIEELIRTGPEQFSECGGEFLVRWDDCAARDHWGIMPGEIDAGTVTCKGNIMCRVDPPADASSLEEAIVTAVRLRSDEGVTALSGGVDSTLVAAIAERPCVAVGVEDSHDLVRARHAAEALHLSCDYVTIKPDAVEEALAAVIPVIPARDPVNISIAATMYFVASYARENGYTRILAGQGADELFGGYSRYLVSTDLAATFAEDFKGLALQGARDQAVAGLFGAYLSMPYLDVRVVRAAEAISPSDRVSGGIRKKPLREVAARYIPAEIADYDKKAMQYGTGVWKVIQHLARHNGYNKSVQGYLNHVGRLHDGA</sequence>
<proteinExistence type="predicted"/>
<dbReference type="PANTHER" id="PTHR11772">
    <property type="entry name" value="ASPARAGINE SYNTHETASE"/>
    <property type="match status" value="1"/>
</dbReference>
<dbReference type="STRING" id="521011.Mpal_1295"/>
<reference evidence="4 5" key="1">
    <citation type="journal article" date="2015" name="Genome Announc.">
        <title>Complete Genome Sequence of Methanosphaerula palustris E1-9CT, a Hydrogenotrophic Methanogen Isolated from a Minerotrophic Fen Peatland.</title>
        <authorList>
            <person name="Cadillo-Quiroz H."/>
            <person name="Browne P."/>
            <person name="Kyrpides N."/>
            <person name="Woyke T."/>
            <person name="Goodwin L."/>
            <person name="Detter C."/>
            <person name="Yavitt J.B."/>
            <person name="Zinder S.H."/>
        </authorList>
    </citation>
    <scope>NUCLEOTIDE SEQUENCE [LARGE SCALE GENOMIC DNA]</scope>
    <source>
        <strain evidence="5">ATCC BAA-1556 / DSM 19958 / E1-9c</strain>
    </source>
</reference>
<dbReference type="InterPro" id="IPR014729">
    <property type="entry name" value="Rossmann-like_a/b/a_fold"/>
</dbReference>
<evidence type="ECO:0000256" key="1">
    <source>
        <dbReference type="ARBA" id="ARBA00022741"/>
    </source>
</evidence>
<dbReference type="GO" id="GO:0004066">
    <property type="term" value="F:asparagine synthase (glutamine-hydrolyzing) activity"/>
    <property type="evidence" value="ECO:0007669"/>
    <property type="project" value="InterPro"/>
</dbReference>
<dbReference type="Gene3D" id="3.40.50.620">
    <property type="entry name" value="HUPs"/>
    <property type="match status" value="1"/>
</dbReference>
<dbReference type="Pfam" id="PF00733">
    <property type="entry name" value="Asn_synthase"/>
    <property type="match status" value="2"/>
</dbReference>
<keyword evidence="1" id="KW-0547">Nucleotide-binding</keyword>
<evidence type="ECO:0000313" key="4">
    <source>
        <dbReference type="EMBL" id="ACL16629.1"/>
    </source>
</evidence>
<accession>B8GHM4</accession>
<dbReference type="InterPro" id="IPR050795">
    <property type="entry name" value="Asn_Synthetase"/>
</dbReference>
<dbReference type="GO" id="GO:0005829">
    <property type="term" value="C:cytosol"/>
    <property type="evidence" value="ECO:0007669"/>
    <property type="project" value="TreeGrafter"/>
</dbReference>
<gene>
    <name evidence="4" type="ordered locus">Mpal_1295</name>
</gene>
<feature type="domain" description="Asparagine synthetase" evidence="3">
    <location>
        <begin position="247"/>
        <end position="311"/>
    </location>
</feature>
<dbReference type="eggNOG" id="arCOG00071">
    <property type="taxonomic scope" value="Archaea"/>
</dbReference>
<dbReference type="KEGG" id="mpl:Mpal_1295"/>
<dbReference type="GO" id="GO:0006529">
    <property type="term" value="P:asparagine biosynthetic process"/>
    <property type="evidence" value="ECO:0007669"/>
    <property type="project" value="InterPro"/>
</dbReference>
<feature type="domain" description="Asparagine synthetase" evidence="3">
    <location>
        <begin position="84"/>
        <end position="214"/>
    </location>
</feature>
<dbReference type="CDD" id="cd01991">
    <property type="entry name" value="Asn_synthase_B_C"/>
    <property type="match status" value="1"/>
</dbReference>
<dbReference type="HOGENOM" id="CLU_843617_0_0_2"/>
<dbReference type="PANTHER" id="PTHR11772:SF2">
    <property type="entry name" value="ASPARAGINE SYNTHETASE [GLUTAMINE-HYDROLYZING]"/>
    <property type="match status" value="1"/>
</dbReference>
<dbReference type="RefSeq" id="WP_012617948.1">
    <property type="nucleotide sequence ID" value="NC_011832.1"/>
</dbReference>
<evidence type="ECO:0000313" key="5">
    <source>
        <dbReference type="Proteomes" id="UP000002457"/>
    </source>
</evidence>
<evidence type="ECO:0000256" key="2">
    <source>
        <dbReference type="ARBA" id="ARBA00022840"/>
    </source>
</evidence>
<name>B8GHM4_METPE</name>
<evidence type="ECO:0000259" key="3">
    <source>
        <dbReference type="Pfam" id="PF00733"/>
    </source>
</evidence>
<dbReference type="GeneID" id="7271155"/>
<dbReference type="OrthoDB" id="8692at2157"/>
<dbReference type="Proteomes" id="UP000002457">
    <property type="component" value="Chromosome"/>
</dbReference>
<dbReference type="EMBL" id="CP001338">
    <property type="protein sequence ID" value="ACL16629.1"/>
    <property type="molecule type" value="Genomic_DNA"/>
</dbReference>